<dbReference type="Gene3D" id="1.10.645.10">
    <property type="entry name" value="Cytochrome-c3 Hydrogenase, chain B"/>
    <property type="match status" value="1"/>
</dbReference>
<dbReference type="GO" id="GO:0016651">
    <property type="term" value="F:oxidoreductase activity, acting on NAD(P)H"/>
    <property type="evidence" value="ECO:0007669"/>
    <property type="project" value="InterPro"/>
</dbReference>
<dbReference type="EMBL" id="MT267870">
    <property type="protein sequence ID" value="QOW07434.1"/>
    <property type="molecule type" value="Genomic_DNA"/>
</dbReference>
<dbReference type="GO" id="GO:0006120">
    <property type="term" value="P:mitochondrial electron transport, NADH to ubiquinone"/>
    <property type="evidence" value="ECO:0007669"/>
    <property type="project" value="TreeGrafter"/>
</dbReference>
<proteinExistence type="inferred from homology"/>
<dbReference type="PROSITE" id="PS00535">
    <property type="entry name" value="COMPLEX1_49K"/>
    <property type="match status" value="1"/>
</dbReference>
<dbReference type="NCBIfam" id="TIGR01962">
    <property type="entry name" value="NuoD"/>
    <property type="match status" value="1"/>
</dbReference>
<evidence type="ECO:0000256" key="3">
    <source>
        <dbReference type="ARBA" id="ARBA00022967"/>
    </source>
</evidence>
<dbReference type="HAMAP" id="MF_01358">
    <property type="entry name" value="NDH1_NuoD"/>
    <property type="match status" value="1"/>
</dbReference>
<name>A0A7U3NQV6_9STRA</name>
<dbReference type="PANTHER" id="PTHR11993:SF10">
    <property type="entry name" value="NADH DEHYDROGENASE [UBIQUINONE] IRON-SULFUR PROTEIN 2, MITOCHONDRIAL"/>
    <property type="match status" value="1"/>
</dbReference>
<evidence type="ECO:0000259" key="7">
    <source>
        <dbReference type="Pfam" id="PF00346"/>
    </source>
</evidence>
<evidence type="ECO:0000256" key="2">
    <source>
        <dbReference type="ARBA" id="ARBA00022448"/>
    </source>
</evidence>
<evidence type="ECO:0000256" key="5">
    <source>
        <dbReference type="ARBA" id="ARBA00057195"/>
    </source>
</evidence>
<dbReference type="FunFam" id="1.10.645.10:FF:000005">
    <property type="entry name" value="NADH-quinone oxidoreductase subunit D"/>
    <property type="match status" value="1"/>
</dbReference>
<keyword evidence="4 6" id="KW-0520">NAD</keyword>
<dbReference type="Pfam" id="PF00346">
    <property type="entry name" value="Complex1_49kDa"/>
    <property type="match status" value="1"/>
</dbReference>
<comment type="function">
    <text evidence="5">Core subunit of the mitochondrial membrane respiratory chain NADH dehydrogenase (Complex I) that is believed to belong to the minimal assembly required for catalysis. Complex I functions in the transfer of electrons from NADH to the respiratory chain. The immediate electron acceptor for the enzyme is believed to be ubiquinone. Component of the iron-sulfur (IP) fragment of the enzyme. Component of the iron-sulfur (IP) fragment of the enzyme.</text>
</comment>
<dbReference type="PANTHER" id="PTHR11993">
    <property type="entry name" value="NADH-UBIQUINONE OXIDOREDUCTASE 49 KDA SUBUNIT"/>
    <property type="match status" value="1"/>
</dbReference>
<evidence type="ECO:0000256" key="4">
    <source>
        <dbReference type="ARBA" id="ARBA00023027"/>
    </source>
</evidence>
<dbReference type="InterPro" id="IPR014029">
    <property type="entry name" value="NADH_UbQ_OxRdtase_49kDa_CS"/>
</dbReference>
<evidence type="ECO:0000256" key="1">
    <source>
        <dbReference type="ARBA" id="ARBA00005769"/>
    </source>
</evidence>
<accession>A0A7U3NQV6</accession>
<sequence length="402" mass="45722">MERYSGEERELKNYTVNFGPQHPAAHGVLRLVLELEGEVVERADAHIGLLHRGTEKLMERKTYMQGLPYMDRLDYVSMMSQEHSYVLGIEKLMGGKIPERGSYIRVIMLEITRLLNHLLAVSCHALDVGAMTAYFWGFEEREKLMEFYERVSGARMHAAYIRPGGVSQDIPKGMLDDVYSFCEQFRGRLDEIEELLTENRIWKERLVGVGVVTAKEGLEHGFSGVMLRGSGLCWDLRKNMPYEKYEELEFGVAVGRNGDCYDRYLVRMEEMRESLRIIVEAMNKLKEGPVRVGDGKMGMLGRGEMKGTMEGLIHHFKYYTEGVRVPEGEVYVGTEAPKGEFGVYLVSEDEGDGYSTKPYRVKIKTPGLSHLSGIEMMSRGHMIADVVTIIGTQDIVFGEIDR</sequence>
<dbReference type="SUPFAM" id="SSF56762">
    <property type="entry name" value="HydB/Nqo4-like"/>
    <property type="match status" value="1"/>
</dbReference>
<comment type="similarity">
    <text evidence="1 6">Belongs to the complex I 49 kDa subunit family.</text>
</comment>
<keyword evidence="3 6" id="KW-1278">Translocase</keyword>
<keyword evidence="8" id="KW-0496">Mitochondrion</keyword>
<dbReference type="InterPro" id="IPR022885">
    <property type="entry name" value="NDH1_su_D/H"/>
</dbReference>
<protein>
    <submittedName>
        <fullName evidence="8">NADH dehydrogenase subunit 7</fullName>
    </submittedName>
</protein>
<organism evidence="8">
    <name type="scientific">Labyrinthula sp</name>
    <dbReference type="NCBI Taxonomy" id="1678526"/>
    <lineage>
        <taxon>Eukaryota</taxon>
        <taxon>Sar</taxon>
        <taxon>Stramenopiles</taxon>
        <taxon>Bigyra</taxon>
        <taxon>Labyrinthulomycetes</taxon>
        <taxon>Labyrinthulida</taxon>
        <taxon>Labyrinthulaceae</taxon>
        <taxon>Labyrinthula</taxon>
    </lineage>
</organism>
<evidence type="ECO:0000256" key="6">
    <source>
        <dbReference type="RuleBase" id="RU003685"/>
    </source>
</evidence>
<dbReference type="InterPro" id="IPR029014">
    <property type="entry name" value="NiFe-Hase_large"/>
</dbReference>
<dbReference type="GO" id="GO:0048038">
    <property type="term" value="F:quinone binding"/>
    <property type="evidence" value="ECO:0007669"/>
    <property type="project" value="InterPro"/>
</dbReference>
<dbReference type="GO" id="GO:0005739">
    <property type="term" value="C:mitochondrion"/>
    <property type="evidence" value="ECO:0007669"/>
    <property type="project" value="GOC"/>
</dbReference>
<dbReference type="GO" id="GO:0051287">
    <property type="term" value="F:NAD binding"/>
    <property type="evidence" value="ECO:0007669"/>
    <property type="project" value="InterPro"/>
</dbReference>
<evidence type="ECO:0000313" key="8">
    <source>
        <dbReference type="EMBL" id="QOW07434.1"/>
    </source>
</evidence>
<feature type="domain" description="NADH-quinone oxidoreductase subunit D" evidence="7">
    <location>
        <begin position="127"/>
        <end position="402"/>
    </location>
</feature>
<reference evidence="8" key="1">
    <citation type="journal article" date="2020" name="bioRxiv">
        <title>First genome of Labyrinthula, an opportunistic seagrass pathogen, reveals novel insight into marine protist phylogeny, ecology and CAZyme cell-wall degradation.</title>
        <authorList>
            <person name="Tan M.H."/>
            <person name="Loke S."/>
            <person name="Croft L.J."/>
            <person name="Gleason F.H."/>
            <person name="Lange L."/>
            <person name="Pilgaard B."/>
            <person name="Trevathan-Tackett S.M."/>
        </authorList>
    </citation>
    <scope>NUCLEOTIDE SEQUENCE</scope>
    <source>
        <strain evidence="8">SR_Ha_C</strain>
    </source>
</reference>
<keyword evidence="2 6" id="KW-0813">Transport</keyword>
<dbReference type="InterPro" id="IPR001135">
    <property type="entry name" value="NADH_Q_OxRdtase_suD"/>
</dbReference>
<dbReference type="AlphaFoldDB" id="A0A7U3NQV6"/>
<gene>
    <name evidence="8" type="primary">nad7</name>
</gene>
<dbReference type="NCBIfam" id="NF004739">
    <property type="entry name" value="PRK06075.1"/>
    <property type="match status" value="1"/>
</dbReference>
<geneLocation type="mitochondrion" evidence="8"/>